<evidence type="ECO:0000313" key="1">
    <source>
        <dbReference type="EMBL" id="GID80468.1"/>
    </source>
</evidence>
<evidence type="ECO:0008006" key="3">
    <source>
        <dbReference type="Google" id="ProtNLM"/>
    </source>
</evidence>
<dbReference type="Gene3D" id="3.40.50.1820">
    <property type="entry name" value="alpha/beta hydrolase"/>
    <property type="match status" value="1"/>
</dbReference>
<protein>
    <recommendedName>
        <fullName evidence="3">Alpha/beta hydrolase</fullName>
    </recommendedName>
</protein>
<dbReference type="SUPFAM" id="SSF53474">
    <property type="entry name" value="alpha/beta-Hydrolases"/>
    <property type="match status" value="1"/>
</dbReference>
<proteinExistence type="predicted"/>
<reference evidence="1 2" key="1">
    <citation type="submission" date="2021-01" db="EMBL/GenBank/DDBJ databases">
        <title>Whole genome shotgun sequence of Actinoplanes deccanensis NBRC 13994.</title>
        <authorList>
            <person name="Komaki H."/>
            <person name="Tamura T."/>
        </authorList>
    </citation>
    <scope>NUCLEOTIDE SEQUENCE [LARGE SCALE GENOMIC DNA]</scope>
    <source>
        <strain evidence="1 2">NBRC 13994</strain>
    </source>
</reference>
<comment type="caution">
    <text evidence="1">The sequence shown here is derived from an EMBL/GenBank/DDBJ whole genome shotgun (WGS) entry which is preliminary data.</text>
</comment>
<sequence length="271" mass="28910">MARLHDGTTLDVEVFGAGPTVLLPMSTAVTPEPQASQMRAWGAEPDTGHLLATGLASAGFRVVAADYEGHRARHPAPGTLTTDAVAADLLALAGSDDFAYYGYSWLALAGLQLAIRTDRMTALVMGGYPPLGGPYAEMLAVTRAAHRMAGSPPPEQEVTPGDWDSVGVTASPEQTAQYVTLYESLMSFDERAALEKLHIPRTAFAGADDNIQYGPKWGDIRVPIADRLAANSASLKALGWDVVLIPDVDHMAGMRPGIVLPLLREKFFTLR</sequence>
<accession>A0ABQ3YKE5</accession>
<gene>
    <name evidence="1" type="ORF">Ade02nite_91090</name>
</gene>
<evidence type="ECO:0000313" key="2">
    <source>
        <dbReference type="Proteomes" id="UP000609879"/>
    </source>
</evidence>
<keyword evidence="2" id="KW-1185">Reference proteome</keyword>
<dbReference type="Proteomes" id="UP000609879">
    <property type="component" value="Unassembled WGS sequence"/>
</dbReference>
<organism evidence="1 2">
    <name type="scientific">Paractinoplanes deccanensis</name>
    <dbReference type="NCBI Taxonomy" id="113561"/>
    <lineage>
        <taxon>Bacteria</taxon>
        <taxon>Bacillati</taxon>
        <taxon>Actinomycetota</taxon>
        <taxon>Actinomycetes</taxon>
        <taxon>Micromonosporales</taxon>
        <taxon>Micromonosporaceae</taxon>
        <taxon>Paractinoplanes</taxon>
    </lineage>
</organism>
<name>A0ABQ3YKE5_9ACTN</name>
<dbReference type="EMBL" id="BOMI01000192">
    <property type="protein sequence ID" value="GID80468.1"/>
    <property type="molecule type" value="Genomic_DNA"/>
</dbReference>
<dbReference type="InterPro" id="IPR029058">
    <property type="entry name" value="AB_hydrolase_fold"/>
</dbReference>